<gene>
    <name evidence="2" type="ORF">A4G23_05070</name>
</gene>
<dbReference type="AlphaFoldDB" id="A0A1D8G9P7"/>
<keyword evidence="1" id="KW-0472">Membrane</keyword>
<proteinExistence type="predicted"/>
<evidence type="ECO:0000313" key="2">
    <source>
        <dbReference type="EMBL" id="AOT62177.1"/>
    </source>
</evidence>
<organism evidence="2 3">
    <name type="scientific">Streptomyces rubrolavendulae</name>
    <dbReference type="NCBI Taxonomy" id="285473"/>
    <lineage>
        <taxon>Bacteria</taxon>
        <taxon>Bacillati</taxon>
        <taxon>Actinomycetota</taxon>
        <taxon>Actinomycetes</taxon>
        <taxon>Kitasatosporales</taxon>
        <taxon>Streptomycetaceae</taxon>
        <taxon>Streptomyces</taxon>
    </lineage>
</organism>
<feature type="transmembrane region" description="Helical" evidence="1">
    <location>
        <begin position="75"/>
        <end position="95"/>
    </location>
</feature>
<keyword evidence="1" id="KW-0812">Transmembrane</keyword>
<accession>A0A1D8G9P7</accession>
<reference evidence="2 3" key="1">
    <citation type="submission" date="2016-09" db="EMBL/GenBank/DDBJ databases">
        <title>Streptomyces rubrolavendulae MJM4426 Genome sequencing and assembly.</title>
        <authorList>
            <person name="Kim J.-G."/>
        </authorList>
    </citation>
    <scope>NUCLEOTIDE SEQUENCE [LARGE SCALE GENOMIC DNA]</scope>
    <source>
        <strain evidence="2 3">MJM4426</strain>
    </source>
</reference>
<dbReference type="RefSeq" id="WP_031130042.1">
    <property type="nucleotide sequence ID" value="NZ_CP017316.1"/>
</dbReference>
<dbReference type="KEGG" id="srn:A4G23_05070"/>
<dbReference type="Proteomes" id="UP000095349">
    <property type="component" value="Chromosome"/>
</dbReference>
<dbReference type="PATRIC" id="fig|285473.5.peg.5342"/>
<name>A0A1D8G9P7_9ACTN</name>
<protein>
    <submittedName>
        <fullName evidence="2">Uncharacterized protein</fullName>
    </submittedName>
</protein>
<keyword evidence="3" id="KW-1185">Reference proteome</keyword>
<sequence>MEEVLAYAAAALAGLWGVAHAVPTRSVVAGFGEISADNRRVLVQEWLAEAVAMWAFAVLVAVVTAVGGGTATAHWTYRVVAGALLVIAALTAATGARTGVVWFKVCPVVLSCSAALLLIASLL</sequence>
<dbReference type="EMBL" id="CP017316">
    <property type="protein sequence ID" value="AOT62177.1"/>
    <property type="molecule type" value="Genomic_DNA"/>
</dbReference>
<dbReference type="OrthoDB" id="5197610at2"/>
<dbReference type="STRING" id="285473.A4G23_05070"/>
<feature type="transmembrane region" description="Helical" evidence="1">
    <location>
        <begin position="101"/>
        <end position="122"/>
    </location>
</feature>
<evidence type="ECO:0000256" key="1">
    <source>
        <dbReference type="SAM" id="Phobius"/>
    </source>
</evidence>
<keyword evidence="1" id="KW-1133">Transmembrane helix</keyword>
<evidence type="ECO:0000313" key="3">
    <source>
        <dbReference type="Proteomes" id="UP000095349"/>
    </source>
</evidence>
<dbReference type="GeneID" id="91406573"/>
<feature type="transmembrane region" description="Helical" evidence="1">
    <location>
        <begin position="45"/>
        <end position="68"/>
    </location>
</feature>